<keyword evidence="1" id="KW-0472">Membrane</keyword>
<protein>
    <recommendedName>
        <fullName evidence="4">Carboxypeptidase regulatory-like domain-containing protein</fullName>
    </recommendedName>
</protein>
<keyword evidence="1" id="KW-1133">Transmembrane helix</keyword>
<proteinExistence type="predicted"/>
<dbReference type="KEGG" id="psl:Psta_1880"/>
<reference evidence="2 3" key="1">
    <citation type="journal article" date="2009" name="Stand. Genomic Sci.">
        <title>Complete genome sequence of Pirellula staleyi type strain (ATCC 27377).</title>
        <authorList>
            <person name="Clum A."/>
            <person name="Tindall B.J."/>
            <person name="Sikorski J."/>
            <person name="Ivanova N."/>
            <person name="Mavrommatis K."/>
            <person name="Lucas S."/>
            <person name="Glavina del Rio T."/>
            <person name="Nolan M."/>
            <person name="Chen F."/>
            <person name="Tice H."/>
            <person name="Pitluck S."/>
            <person name="Cheng J.F."/>
            <person name="Chertkov O."/>
            <person name="Brettin T."/>
            <person name="Han C."/>
            <person name="Detter J.C."/>
            <person name="Kuske C."/>
            <person name="Bruce D."/>
            <person name="Goodwin L."/>
            <person name="Ovchinikova G."/>
            <person name="Pati A."/>
            <person name="Mikhailova N."/>
            <person name="Chen A."/>
            <person name="Palaniappan K."/>
            <person name="Land M."/>
            <person name="Hauser L."/>
            <person name="Chang Y.J."/>
            <person name="Jeffries C.D."/>
            <person name="Chain P."/>
            <person name="Rohde M."/>
            <person name="Goker M."/>
            <person name="Bristow J."/>
            <person name="Eisen J.A."/>
            <person name="Markowitz V."/>
            <person name="Hugenholtz P."/>
            <person name="Kyrpides N.C."/>
            <person name="Klenk H.P."/>
            <person name="Lapidus A."/>
        </authorList>
    </citation>
    <scope>NUCLEOTIDE SEQUENCE [LARGE SCALE GENOMIC DNA]</scope>
    <source>
        <strain evidence="3">ATCC 27377 / DSM 6068 / ICPB 4128</strain>
    </source>
</reference>
<dbReference type="HOGENOM" id="CLU_113730_1_1_0"/>
<evidence type="ECO:0000313" key="2">
    <source>
        <dbReference type="EMBL" id="ADB16554.1"/>
    </source>
</evidence>
<accession>D2QZS1</accession>
<feature type="transmembrane region" description="Helical" evidence="1">
    <location>
        <begin position="25"/>
        <end position="47"/>
    </location>
</feature>
<keyword evidence="1" id="KW-0812">Transmembrane</keyword>
<keyword evidence="3" id="KW-1185">Reference proteome</keyword>
<evidence type="ECO:0000313" key="3">
    <source>
        <dbReference type="Proteomes" id="UP000001887"/>
    </source>
</evidence>
<gene>
    <name evidence="2" type="ordered locus">Psta_1880</name>
</gene>
<dbReference type="STRING" id="530564.Psta_1880"/>
<sequence>MMQIGNMLLSFASARLGPGDSAKGVAAWLLLVAAFSSFVGCGSGGYIPVTGRVVDREGQPITGLEGAQIEFESVEKPISSVGEIQADGRFELITANPGDGAVAGKHRVLIARKYFDPERAAPRVIAERYESFETSGLEADISPENHHFEFKLDLYGAPTGP</sequence>
<dbReference type="AlphaFoldDB" id="D2QZS1"/>
<evidence type="ECO:0000256" key="1">
    <source>
        <dbReference type="SAM" id="Phobius"/>
    </source>
</evidence>
<dbReference type="Proteomes" id="UP000001887">
    <property type="component" value="Chromosome"/>
</dbReference>
<dbReference type="EMBL" id="CP001848">
    <property type="protein sequence ID" value="ADB16554.1"/>
    <property type="molecule type" value="Genomic_DNA"/>
</dbReference>
<evidence type="ECO:0008006" key="4">
    <source>
        <dbReference type="Google" id="ProtNLM"/>
    </source>
</evidence>
<organism evidence="2 3">
    <name type="scientific">Pirellula staleyi (strain ATCC 27377 / DSM 6068 / ICPB 4128)</name>
    <name type="common">Pirella staleyi</name>
    <dbReference type="NCBI Taxonomy" id="530564"/>
    <lineage>
        <taxon>Bacteria</taxon>
        <taxon>Pseudomonadati</taxon>
        <taxon>Planctomycetota</taxon>
        <taxon>Planctomycetia</taxon>
        <taxon>Pirellulales</taxon>
        <taxon>Pirellulaceae</taxon>
        <taxon>Pirellula</taxon>
    </lineage>
</organism>
<dbReference type="eggNOG" id="ENOG5033MA3">
    <property type="taxonomic scope" value="Bacteria"/>
</dbReference>
<name>D2QZS1_PIRSD</name>